<evidence type="ECO:0000313" key="9">
    <source>
        <dbReference type="Proteomes" id="UP001197093"/>
    </source>
</evidence>
<reference evidence="8" key="1">
    <citation type="submission" date="2023-02" db="EMBL/GenBank/DDBJ databases">
        <authorList>
            <person name="Palmer J.M."/>
        </authorList>
    </citation>
    <scope>NUCLEOTIDE SEQUENCE</scope>
    <source>
        <strain evidence="8">FW57</strain>
    </source>
</reference>
<dbReference type="Proteomes" id="UP001197093">
    <property type="component" value="Unassembled WGS sequence"/>
</dbReference>
<feature type="domain" description="Xylanolytic transcriptional activator regulatory" evidence="7">
    <location>
        <begin position="159"/>
        <end position="235"/>
    </location>
</feature>
<comment type="caution">
    <text evidence="8">The sequence shown here is derived from an EMBL/GenBank/DDBJ whole genome shotgun (WGS) entry which is preliminary data.</text>
</comment>
<evidence type="ECO:0000256" key="6">
    <source>
        <dbReference type="ARBA" id="ARBA00023242"/>
    </source>
</evidence>
<evidence type="ECO:0000256" key="1">
    <source>
        <dbReference type="ARBA" id="ARBA00022723"/>
    </source>
</evidence>
<evidence type="ECO:0000256" key="2">
    <source>
        <dbReference type="ARBA" id="ARBA00022833"/>
    </source>
</evidence>
<dbReference type="AlphaFoldDB" id="A0AAD4EQ26"/>
<keyword evidence="6" id="KW-0539">Nucleus</keyword>
<dbReference type="InterPro" id="IPR007219">
    <property type="entry name" value="XnlR_reg_dom"/>
</dbReference>
<accession>A0AAD4EQ26</accession>
<gene>
    <name evidence="8" type="ORF">NEMBOFW57_009985</name>
</gene>
<protein>
    <recommendedName>
        <fullName evidence="7">Xylanolytic transcriptional activator regulatory domain-containing protein</fullName>
    </recommendedName>
</protein>
<dbReference type="SMART" id="SM00906">
    <property type="entry name" value="Fungal_trans"/>
    <property type="match status" value="1"/>
</dbReference>
<dbReference type="GO" id="GO:0006351">
    <property type="term" value="P:DNA-templated transcription"/>
    <property type="evidence" value="ECO:0007669"/>
    <property type="project" value="InterPro"/>
</dbReference>
<keyword evidence="9" id="KW-1185">Reference proteome</keyword>
<dbReference type="PANTHER" id="PTHR31944">
    <property type="entry name" value="HEME-RESPONSIVE ZINC FINGER TRANSCRIPTION FACTOR HAP1"/>
    <property type="match status" value="1"/>
</dbReference>
<proteinExistence type="predicted"/>
<dbReference type="GO" id="GO:0000978">
    <property type="term" value="F:RNA polymerase II cis-regulatory region sequence-specific DNA binding"/>
    <property type="evidence" value="ECO:0007669"/>
    <property type="project" value="TreeGrafter"/>
</dbReference>
<dbReference type="GO" id="GO:0001228">
    <property type="term" value="F:DNA-binding transcription activator activity, RNA polymerase II-specific"/>
    <property type="evidence" value="ECO:0007669"/>
    <property type="project" value="TreeGrafter"/>
</dbReference>
<evidence type="ECO:0000256" key="5">
    <source>
        <dbReference type="ARBA" id="ARBA00023163"/>
    </source>
</evidence>
<evidence type="ECO:0000313" key="8">
    <source>
        <dbReference type="EMBL" id="KAG7285359.1"/>
    </source>
</evidence>
<dbReference type="PANTHER" id="PTHR31944:SF131">
    <property type="entry name" value="HEME-RESPONSIVE ZINC FINGER TRANSCRIPTION FACTOR HAP1"/>
    <property type="match status" value="1"/>
</dbReference>
<evidence type="ECO:0000259" key="7">
    <source>
        <dbReference type="SMART" id="SM00906"/>
    </source>
</evidence>
<organism evidence="8 9">
    <name type="scientific">Staphylotrichum longicolle</name>
    <dbReference type="NCBI Taxonomy" id="669026"/>
    <lineage>
        <taxon>Eukaryota</taxon>
        <taxon>Fungi</taxon>
        <taxon>Dikarya</taxon>
        <taxon>Ascomycota</taxon>
        <taxon>Pezizomycotina</taxon>
        <taxon>Sordariomycetes</taxon>
        <taxon>Sordariomycetidae</taxon>
        <taxon>Sordariales</taxon>
        <taxon>Chaetomiaceae</taxon>
        <taxon>Staphylotrichum</taxon>
    </lineage>
</organism>
<dbReference type="EMBL" id="JAHCVI010000005">
    <property type="protein sequence ID" value="KAG7285359.1"/>
    <property type="molecule type" value="Genomic_DNA"/>
</dbReference>
<keyword evidence="2" id="KW-0862">Zinc</keyword>
<evidence type="ECO:0000256" key="3">
    <source>
        <dbReference type="ARBA" id="ARBA00023015"/>
    </source>
</evidence>
<keyword evidence="1" id="KW-0479">Metal-binding</keyword>
<sequence length="553" mass="61308">MFELHLRQKSTAFQIEKRCKALAKVIKARRAPPWPCVPTPELPAKVVSDALIECYLRTNETLLRVLHIPSFRRDYEAVWSPDSNPDPTFLVLLKLVLAIGATTYDESFSLRPSAVRWVYEAHTWLSAPDFKHRLGIPSLQANILLLIARQATGVGEDLVWASVGSTLRIAMYMGLHRDPAGLGPSTTTPMVAEMRRRLWNTILEIALESSLNSGGAPLISLDHFDTEPPGNFDDDQLTGAEGEVLVPKPDGTFSQTTTAIALRSMFPQRLAIVKYLNDLSSRGSYAETLKLDTELRAAYKTLTRTLQTCKTPTNGPSDLELRAVDLLLRHYFVALHLPFFAPALKETEFAFSRRVVVESALRLWRAAFPVPLSQLPTIDDPLARVAISGSGYFRTIAVQASIVIAVELTSLMREEESLGLGPVEVRPDLLTALDDFKVWSWKGMETGETNTKGYLVACLVWAQVDAMRKGMVEEEWVMEVVKAAEEAETRCLGLLEEIEARGRQPQDAPFGTATQGVGGDAVVTPDFGVGDWDYMMSDVLFNTAGDPLSWVFQ</sequence>
<evidence type="ECO:0000256" key="4">
    <source>
        <dbReference type="ARBA" id="ARBA00023125"/>
    </source>
</evidence>
<dbReference type="Pfam" id="PF04082">
    <property type="entry name" value="Fungal_trans"/>
    <property type="match status" value="1"/>
</dbReference>
<dbReference type="CDD" id="cd12148">
    <property type="entry name" value="fungal_TF_MHR"/>
    <property type="match status" value="1"/>
</dbReference>
<keyword evidence="5" id="KW-0804">Transcription</keyword>
<name>A0AAD4EQ26_9PEZI</name>
<keyword evidence="3" id="KW-0805">Transcription regulation</keyword>
<keyword evidence="4" id="KW-0238">DNA-binding</keyword>
<dbReference type="InterPro" id="IPR051430">
    <property type="entry name" value="Fungal_TF_Env_Response"/>
</dbReference>
<dbReference type="GO" id="GO:0005634">
    <property type="term" value="C:nucleus"/>
    <property type="evidence" value="ECO:0007669"/>
    <property type="project" value="TreeGrafter"/>
</dbReference>
<dbReference type="GO" id="GO:0008270">
    <property type="term" value="F:zinc ion binding"/>
    <property type="evidence" value="ECO:0007669"/>
    <property type="project" value="InterPro"/>
</dbReference>